<dbReference type="Pfam" id="PF14800">
    <property type="entry name" value="DUF4481"/>
    <property type="match status" value="1"/>
</dbReference>
<comment type="similarity">
    <text evidence="2">Belongs to the WD repeat SEC31 family.</text>
</comment>
<dbReference type="PROSITE" id="PS50294">
    <property type="entry name" value="WD_REPEATS_REGION"/>
    <property type="match status" value="1"/>
</dbReference>
<dbReference type="PANTHER" id="PTHR13923">
    <property type="entry name" value="SEC31-RELATED PROTEIN"/>
    <property type="match status" value="1"/>
</dbReference>
<dbReference type="OrthoDB" id="542917at2759"/>
<evidence type="ECO:0000256" key="3">
    <source>
        <dbReference type="ARBA" id="ARBA00022448"/>
    </source>
</evidence>
<dbReference type="InterPro" id="IPR019775">
    <property type="entry name" value="WD40_repeat_CS"/>
</dbReference>
<dbReference type="GO" id="GO:0005198">
    <property type="term" value="F:structural molecule activity"/>
    <property type="evidence" value="ECO:0007669"/>
    <property type="project" value="TreeGrafter"/>
</dbReference>
<dbReference type="Pfam" id="PF00400">
    <property type="entry name" value="WD40"/>
    <property type="match status" value="1"/>
</dbReference>
<dbReference type="PROSITE" id="PS00678">
    <property type="entry name" value="WD_REPEATS_1"/>
    <property type="match status" value="1"/>
</dbReference>
<dbReference type="InterPro" id="IPR036322">
    <property type="entry name" value="WD40_repeat_dom_sf"/>
</dbReference>
<name>A0A1W0W914_HYPEX</name>
<dbReference type="InterPro" id="IPR028054">
    <property type="entry name" value="DUF4481"/>
</dbReference>
<dbReference type="PANTHER" id="PTHR13923:SF11">
    <property type="entry name" value="SECRETORY 31, ISOFORM D"/>
    <property type="match status" value="1"/>
</dbReference>
<feature type="region of interest" description="Disordered" evidence="10">
    <location>
        <begin position="486"/>
        <end position="510"/>
    </location>
</feature>
<evidence type="ECO:0000256" key="10">
    <source>
        <dbReference type="SAM" id="MobiDB-lite"/>
    </source>
</evidence>
<evidence type="ECO:0000313" key="13">
    <source>
        <dbReference type="Proteomes" id="UP000192578"/>
    </source>
</evidence>
<dbReference type="SMART" id="SM00320">
    <property type="entry name" value="WD40"/>
    <property type="match status" value="4"/>
</dbReference>
<keyword evidence="11" id="KW-0472">Membrane</keyword>
<evidence type="ECO:0000313" key="12">
    <source>
        <dbReference type="EMBL" id="OQV11701.1"/>
    </source>
</evidence>
<keyword evidence="11" id="KW-0812">Transmembrane</keyword>
<evidence type="ECO:0000256" key="11">
    <source>
        <dbReference type="SAM" id="Phobius"/>
    </source>
</evidence>
<dbReference type="SUPFAM" id="SSF50978">
    <property type="entry name" value="WD40 repeat-like"/>
    <property type="match status" value="1"/>
</dbReference>
<dbReference type="PROSITE" id="PS50082">
    <property type="entry name" value="WD_REPEATS_2"/>
    <property type="match status" value="1"/>
</dbReference>
<keyword evidence="3" id="KW-0813">Transport</keyword>
<feature type="region of interest" description="Disordered" evidence="10">
    <location>
        <begin position="1256"/>
        <end position="1288"/>
    </location>
</feature>
<accession>A0A1W0W914</accession>
<dbReference type="GO" id="GO:0030127">
    <property type="term" value="C:COPII vesicle coat"/>
    <property type="evidence" value="ECO:0007669"/>
    <property type="project" value="TreeGrafter"/>
</dbReference>
<dbReference type="Gene3D" id="1.20.940.10">
    <property type="entry name" value="Functional domain of the splicing factor Prp18"/>
    <property type="match status" value="1"/>
</dbReference>
<evidence type="ECO:0000256" key="1">
    <source>
        <dbReference type="ARBA" id="ARBA00004240"/>
    </source>
</evidence>
<feature type="region of interest" description="Disordered" evidence="10">
    <location>
        <begin position="1212"/>
        <end position="1243"/>
    </location>
</feature>
<dbReference type="GO" id="GO:0007029">
    <property type="term" value="P:endoplasmic reticulum organization"/>
    <property type="evidence" value="ECO:0007669"/>
    <property type="project" value="TreeGrafter"/>
</dbReference>
<proteinExistence type="inferred from homology"/>
<dbReference type="InterPro" id="IPR015943">
    <property type="entry name" value="WD40/YVTN_repeat-like_dom_sf"/>
</dbReference>
<dbReference type="GO" id="GO:0070971">
    <property type="term" value="C:endoplasmic reticulum exit site"/>
    <property type="evidence" value="ECO:0007669"/>
    <property type="project" value="TreeGrafter"/>
</dbReference>
<evidence type="ECO:0000256" key="2">
    <source>
        <dbReference type="ARBA" id="ARBA00009358"/>
    </source>
</evidence>
<feature type="region of interest" description="Disordered" evidence="10">
    <location>
        <begin position="779"/>
        <end position="915"/>
    </location>
</feature>
<feature type="compositionally biased region" description="Polar residues" evidence="10">
    <location>
        <begin position="842"/>
        <end position="855"/>
    </location>
</feature>
<feature type="compositionally biased region" description="Pro residues" evidence="10">
    <location>
        <begin position="860"/>
        <end position="880"/>
    </location>
</feature>
<dbReference type="InterPro" id="IPR040251">
    <property type="entry name" value="SEC31-like"/>
</dbReference>
<dbReference type="Proteomes" id="UP000192578">
    <property type="component" value="Unassembled WGS sequence"/>
</dbReference>
<dbReference type="Gene3D" id="2.130.10.10">
    <property type="entry name" value="YVTN repeat-like/Quinoprotein amine dehydrogenase"/>
    <property type="match status" value="1"/>
</dbReference>
<feature type="repeat" description="WD" evidence="9">
    <location>
        <begin position="259"/>
        <end position="301"/>
    </location>
</feature>
<keyword evidence="5" id="KW-0677">Repeat</keyword>
<keyword evidence="6" id="KW-0256">Endoplasmic reticulum</keyword>
<dbReference type="GO" id="GO:0090110">
    <property type="term" value="P:COPII-coated vesicle cargo loading"/>
    <property type="evidence" value="ECO:0007669"/>
    <property type="project" value="TreeGrafter"/>
</dbReference>
<evidence type="ECO:0000256" key="8">
    <source>
        <dbReference type="ARBA" id="ARBA00022927"/>
    </source>
</evidence>
<evidence type="ECO:0000256" key="4">
    <source>
        <dbReference type="ARBA" id="ARBA00022574"/>
    </source>
</evidence>
<feature type="compositionally biased region" description="Pro residues" evidence="10">
    <location>
        <begin position="828"/>
        <end position="840"/>
    </location>
</feature>
<dbReference type="Gene3D" id="1.25.40.1030">
    <property type="match status" value="1"/>
</dbReference>
<dbReference type="InterPro" id="IPR001680">
    <property type="entry name" value="WD40_rpt"/>
</dbReference>
<organism evidence="12 13">
    <name type="scientific">Hypsibius exemplaris</name>
    <name type="common">Freshwater tardigrade</name>
    <dbReference type="NCBI Taxonomy" id="2072580"/>
    <lineage>
        <taxon>Eukaryota</taxon>
        <taxon>Metazoa</taxon>
        <taxon>Ecdysozoa</taxon>
        <taxon>Tardigrada</taxon>
        <taxon>Eutardigrada</taxon>
        <taxon>Parachela</taxon>
        <taxon>Hypsibioidea</taxon>
        <taxon>Hypsibiidae</taxon>
        <taxon>Hypsibius</taxon>
    </lineage>
</organism>
<protein>
    <submittedName>
        <fullName evidence="12">Protein transport protein Sec31A</fullName>
    </submittedName>
</protein>
<keyword evidence="13" id="KW-1185">Reference proteome</keyword>
<keyword evidence="11" id="KW-1133">Transmembrane helix</keyword>
<evidence type="ECO:0000256" key="6">
    <source>
        <dbReference type="ARBA" id="ARBA00022824"/>
    </source>
</evidence>
<feature type="transmembrane region" description="Helical" evidence="11">
    <location>
        <begin position="1434"/>
        <end position="1457"/>
    </location>
</feature>
<feature type="region of interest" description="Disordered" evidence="10">
    <location>
        <begin position="1043"/>
        <end position="1067"/>
    </location>
</feature>
<evidence type="ECO:0000256" key="5">
    <source>
        <dbReference type="ARBA" id="ARBA00022737"/>
    </source>
</evidence>
<keyword evidence="4 9" id="KW-0853">WD repeat</keyword>
<comment type="subcellular location">
    <subcellularLocation>
        <location evidence="1">Endoplasmic reticulum</location>
    </subcellularLocation>
</comment>
<evidence type="ECO:0000256" key="7">
    <source>
        <dbReference type="ARBA" id="ARBA00022892"/>
    </source>
</evidence>
<dbReference type="EMBL" id="MTYJ01000163">
    <property type="protein sequence ID" value="OQV11701.1"/>
    <property type="molecule type" value="Genomic_DNA"/>
</dbReference>
<dbReference type="GO" id="GO:0015031">
    <property type="term" value="P:protein transport"/>
    <property type="evidence" value="ECO:0007669"/>
    <property type="project" value="UniProtKB-KW"/>
</dbReference>
<keyword evidence="7" id="KW-0931">ER-Golgi transport</keyword>
<gene>
    <name evidence="12" type="ORF">BV898_13974</name>
</gene>
<feature type="transmembrane region" description="Helical" evidence="11">
    <location>
        <begin position="1407"/>
        <end position="1428"/>
    </location>
</feature>
<sequence length="1633" mass="176736">MKIKEIHRTANGAWSPASHQTAMFATATSAHQVDATFSTAASLEIFEFNPASGTQGSEPVCRGVATIGQRAYKLVWSPHTAVQGKTTHAGALVAGVENGIVIYSVDAILGGKEDIVIREAKDSHSGPVRALDVSTLLPNFLASGAGESEVLFWDLNIAGHSAPVGPKSYPLDEVSAVAWNRKIGYILASSLGNRCVLWDLRKNDAIIKLQDQNSRQIRYKAVDWNPEIATQLALASDDDHSPVVQIWDLRNASSAVKTLEGHNRGILSIAWCPHDSGILLSAGKDGCVYGWNVEEDAKSEVVFSLPASKGWPFEVSWSPRIPSIFALSSYENSVAFYSVMGGHDAAQETPLSPSKLSDSFPGMEGGTFQDHSKTTLTESIRKAPKWLRKPGAISFSFDGKVVKTATESGVFGLELSGLRPTGNDLAESSALLEQFLNYNQQREFCENKIQVSADGDRDEWRMIKTLFDEDQHQSLLNVLGFSPDEGANEQGKNLSDHRNGKIEPSPAEGGVGSFHITKGKGVEAAITNSLLLGNIEAAVEMCLVHGRDSEALFLSLSGCGPALPALYHKAREQYFASHGSSLSSLIYGIVKSDAQFLLENCNVMDWKEIIVLFANYFPHDHFKLLASQLGDRLESAQSSDAIVCHILSGNIEKTVHLWLTRKLVDSKAAEKSMQNAAEKLFVMCVGIHGNRPFEFGSNAVKLLTAYAEYLAEQGGAALALRLINRFPSNALAPLKQLLYTSLGPAAAAREANVRQPPMPNLGKISSIRSAERTNRFVSGQNAPVGGYSNGPTAGLAARKSLSDSLAGQPPVRAQSPSRFNPAYQVPSVPAPIYAPPPIVPPQSHTSNYQPQTYPGSYQPVGPPLPAVQPTPLSYPPPQPPTSVYQPGSFNPSPPYLPQAPSGISGPPPPQQGLYDPTVHSRAVEALPADCDRMTSFQHKKLSSGWNDPPPLPALAARRGSNASVAAPLPAGMMVMQPTLSSQYTNPIAPPPLYPANVPAYPPTADASSMGVHGYTGLSQPPLGGFVQPSVVFAQPPVNYSSSTAANETSFSAPSVSPPPPKAKQPIPAELAPLSDGLAAFLTKTQQSATACGDSHSVKKLEDVHKKLEILNDCLRGGKLSPATLTGLSHILSYMQAGDHASSVNLHAQLSSQSSFLEVGSFLPAIKPYRIPDSRFSIPGGIVLASKAREGSEPLEIRRQSHQLRRNISVHATCNMNPAPGPGGTRQQGGNLQGHHSPDSGTWVSFEDGIAARDLQGSGHVSPANVHIALPPPPRRGETPSYSTLSPPSHSLISLPTSIPAQERQELEEIDRVQRILQADSALHSVDIPSDHDDSQVVVRVGDGKENGHVLTTLRPSNDSCAWIAPPVYHPEMVPQKVADLLQVPLEDYVMNLDVLVRDFRFRLYVVLYKRLIAIWLLVTLIVLLSLLFSGLRGLSLFAAGLIWLIVAGGGMCTCLYGKKKISDGLRMAVAHANKFMVKQQLIIGVEDRGKLSLQKVVLPIIHYDVLPCLATIAQLLEQTKLVRAENGGGTVNVYMPSHLDMDAQDTTPMDKAEMLMLRCVQPYVKELVKKRLLFNITKVEDIEIDATRVTTDVNPQLFPRHCKTSWCLCQFVDRMVIRRKPRKWFRKIWSEDF</sequence>
<reference evidence="13" key="1">
    <citation type="submission" date="2017-01" db="EMBL/GenBank/DDBJ databases">
        <title>Comparative genomics of anhydrobiosis in the tardigrade Hypsibius dujardini.</title>
        <authorList>
            <person name="Yoshida Y."/>
            <person name="Koutsovoulos G."/>
            <person name="Laetsch D."/>
            <person name="Stevens L."/>
            <person name="Kumar S."/>
            <person name="Horikawa D."/>
            <person name="Ishino K."/>
            <person name="Komine S."/>
            <person name="Tomita M."/>
            <person name="Blaxter M."/>
            <person name="Arakawa K."/>
        </authorList>
    </citation>
    <scope>NUCLEOTIDE SEQUENCE [LARGE SCALE GENOMIC DNA]</scope>
    <source>
        <strain evidence="13">Z151</strain>
    </source>
</reference>
<comment type="caution">
    <text evidence="12">The sequence shown here is derived from an EMBL/GenBank/DDBJ whole genome shotgun (WGS) entry which is preliminary data.</text>
</comment>
<keyword evidence="8" id="KW-0653">Protein transport</keyword>
<evidence type="ECO:0000256" key="9">
    <source>
        <dbReference type="PROSITE-ProRule" id="PRU00221"/>
    </source>
</evidence>